<name>A0A0F9RVC2_9ZZZZ</name>
<proteinExistence type="predicted"/>
<reference evidence="1" key="1">
    <citation type="journal article" date="2015" name="Nature">
        <title>Complex archaea that bridge the gap between prokaryotes and eukaryotes.</title>
        <authorList>
            <person name="Spang A."/>
            <person name="Saw J.H."/>
            <person name="Jorgensen S.L."/>
            <person name="Zaremba-Niedzwiedzka K."/>
            <person name="Martijn J."/>
            <person name="Lind A.E."/>
            <person name="van Eijk R."/>
            <person name="Schleper C."/>
            <person name="Guy L."/>
            <person name="Ettema T.J."/>
        </authorList>
    </citation>
    <scope>NUCLEOTIDE SEQUENCE</scope>
</reference>
<comment type="caution">
    <text evidence="1">The sequence shown here is derived from an EMBL/GenBank/DDBJ whole genome shotgun (WGS) entry which is preliminary data.</text>
</comment>
<accession>A0A0F9RVC2</accession>
<dbReference type="EMBL" id="LAZR01000951">
    <property type="protein sequence ID" value="KKN53927.1"/>
    <property type="molecule type" value="Genomic_DNA"/>
</dbReference>
<evidence type="ECO:0000313" key="1">
    <source>
        <dbReference type="EMBL" id="KKN53927.1"/>
    </source>
</evidence>
<protein>
    <submittedName>
        <fullName evidence="1">Uncharacterized protein</fullName>
    </submittedName>
</protein>
<organism evidence="1">
    <name type="scientific">marine sediment metagenome</name>
    <dbReference type="NCBI Taxonomy" id="412755"/>
    <lineage>
        <taxon>unclassified sequences</taxon>
        <taxon>metagenomes</taxon>
        <taxon>ecological metagenomes</taxon>
    </lineage>
</organism>
<gene>
    <name evidence="1" type="ORF">LCGC14_0597490</name>
</gene>
<sequence length="34" mass="4157">MFNLICILKLNKFLNTIYDINLYTESKNNKKMFK</sequence>
<dbReference type="AlphaFoldDB" id="A0A0F9RVC2"/>